<evidence type="ECO:0000256" key="2">
    <source>
        <dbReference type="ARBA" id="ARBA00023015"/>
    </source>
</evidence>
<gene>
    <name evidence="5" type="ORF">K8U80_11925</name>
</gene>
<dbReference type="Proteomes" id="UP000746751">
    <property type="component" value="Unassembled WGS sequence"/>
</dbReference>
<comment type="caution">
    <text evidence="5">The sequence shown here is derived from an EMBL/GenBank/DDBJ whole genome shotgun (WGS) entry which is preliminary data.</text>
</comment>
<reference evidence="5" key="2">
    <citation type="submission" date="2021-09" db="EMBL/GenBank/DDBJ databases">
        <authorList>
            <person name="Gilroy R."/>
        </authorList>
    </citation>
    <scope>NUCLEOTIDE SEQUENCE</scope>
    <source>
        <strain evidence="5">ChiGjej2B2-7701</strain>
    </source>
</reference>
<dbReference type="InterPro" id="IPR011608">
    <property type="entry name" value="PRD"/>
</dbReference>
<dbReference type="PROSITE" id="PS51372">
    <property type="entry name" value="PRD_2"/>
    <property type="match status" value="2"/>
</dbReference>
<protein>
    <submittedName>
        <fullName evidence="5">PRD domain-containing protein</fullName>
    </submittedName>
</protein>
<proteinExistence type="predicted"/>
<feature type="domain" description="PRD" evidence="4">
    <location>
        <begin position="175"/>
        <end position="282"/>
    </location>
</feature>
<dbReference type="InterPro" id="IPR004341">
    <property type="entry name" value="CAT_RNA-bd_dom"/>
</dbReference>
<dbReference type="SUPFAM" id="SSF50151">
    <property type="entry name" value="SacY-like RNA-binding domain"/>
    <property type="match status" value="1"/>
</dbReference>
<feature type="domain" description="PRD" evidence="4">
    <location>
        <begin position="71"/>
        <end position="174"/>
    </location>
</feature>
<dbReference type="Gene3D" id="1.10.1790.10">
    <property type="entry name" value="PRD domain"/>
    <property type="match status" value="2"/>
</dbReference>
<dbReference type="Pfam" id="PF00874">
    <property type="entry name" value="PRD"/>
    <property type="match status" value="2"/>
</dbReference>
<accession>A0A921LRI7</accession>
<dbReference type="PANTHER" id="PTHR30185">
    <property type="entry name" value="CRYPTIC BETA-GLUCOSIDE BGL OPERON ANTITERMINATOR"/>
    <property type="match status" value="1"/>
</dbReference>
<evidence type="ECO:0000259" key="4">
    <source>
        <dbReference type="PROSITE" id="PS51372"/>
    </source>
</evidence>
<sequence>MYRITKPLNHNALLAFNMDDAREYLVVGRGVGFGRKPGERVEDFGGAVEPQRYLLSQAAGGRGDAHDLLARIDPVVLDVAEGIYEDVRDTFGKADPKMLLPLADHLAFAVARVREGGGLSNPLTEDIRALFPREFEVARRGVAELAGRMGVELGDDEVGLIALHVHSSLDDGHVEQAMQVAQLTRACIGAVERLTGSAIDVSSYDYNRLMTHVKYMVTRIIRGERLSIDVNETIKLSAPSSYRAAEAVCAEMERLMGTPVSELEVGYLAMHIARVAGEESRAASRR</sequence>
<evidence type="ECO:0000313" key="6">
    <source>
        <dbReference type="Proteomes" id="UP000746751"/>
    </source>
</evidence>
<reference evidence="5" key="1">
    <citation type="journal article" date="2021" name="PeerJ">
        <title>Extensive microbial diversity within the chicken gut microbiome revealed by metagenomics and culture.</title>
        <authorList>
            <person name="Gilroy R."/>
            <person name="Ravi A."/>
            <person name="Getino M."/>
            <person name="Pursley I."/>
            <person name="Horton D.L."/>
            <person name="Alikhan N.F."/>
            <person name="Baker D."/>
            <person name="Gharbi K."/>
            <person name="Hall N."/>
            <person name="Watson M."/>
            <person name="Adriaenssens E.M."/>
            <person name="Foster-Nyarko E."/>
            <person name="Jarju S."/>
            <person name="Secka A."/>
            <person name="Antonio M."/>
            <person name="Oren A."/>
            <person name="Chaudhuri R.R."/>
            <person name="La Ragione R."/>
            <person name="Hildebrand F."/>
            <person name="Pallen M.J."/>
        </authorList>
    </citation>
    <scope>NUCLEOTIDE SEQUENCE</scope>
    <source>
        <strain evidence="5">ChiGjej2B2-7701</strain>
    </source>
</reference>
<keyword evidence="3" id="KW-0804">Transcription</keyword>
<dbReference type="SMART" id="SM01061">
    <property type="entry name" value="CAT_RBD"/>
    <property type="match status" value="1"/>
</dbReference>
<dbReference type="InterPro" id="IPR036634">
    <property type="entry name" value="PRD_sf"/>
</dbReference>
<dbReference type="PANTHER" id="PTHR30185:SF18">
    <property type="entry name" value="TRANSCRIPTIONAL REGULATOR MTLR"/>
    <property type="match status" value="1"/>
</dbReference>
<dbReference type="InterPro" id="IPR050661">
    <property type="entry name" value="BglG_antiterminators"/>
</dbReference>
<name>A0A921LRI7_9ACTN</name>
<dbReference type="InterPro" id="IPR036650">
    <property type="entry name" value="CAT_RNA-bd_dom_sf"/>
</dbReference>
<dbReference type="Gene3D" id="2.30.24.10">
    <property type="entry name" value="CAT RNA-binding domain"/>
    <property type="match status" value="1"/>
</dbReference>
<evidence type="ECO:0000313" key="5">
    <source>
        <dbReference type="EMBL" id="HJG32081.1"/>
    </source>
</evidence>
<dbReference type="GO" id="GO:0003723">
    <property type="term" value="F:RNA binding"/>
    <property type="evidence" value="ECO:0007669"/>
    <property type="project" value="InterPro"/>
</dbReference>
<evidence type="ECO:0000256" key="3">
    <source>
        <dbReference type="ARBA" id="ARBA00023163"/>
    </source>
</evidence>
<dbReference type="EMBL" id="DYVF01000072">
    <property type="protein sequence ID" value="HJG32081.1"/>
    <property type="molecule type" value="Genomic_DNA"/>
</dbReference>
<dbReference type="GO" id="GO:0006355">
    <property type="term" value="P:regulation of DNA-templated transcription"/>
    <property type="evidence" value="ECO:0007669"/>
    <property type="project" value="InterPro"/>
</dbReference>
<keyword evidence="1" id="KW-0677">Repeat</keyword>
<dbReference type="SUPFAM" id="SSF63520">
    <property type="entry name" value="PTS-regulatory domain, PRD"/>
    <property type="match status" value="2"/>
</dbReference>
<dbReference type="AlphaFoldDB" id="A0A921LRI7"/>
<organism evidence="5 6">
    <name type="scientific">Collinsella ihumii</name>
    <dbReference type="NCBI Taxonomy" id="1720204"/>
    <lineage>
        <taxon>Bacteria</taxon>
        <taxon>Bacillati</taxon>
        <taxon>Actinomycetota</taxon>
        <taxon>Coriobacteriia</taxon>
        <taxon>Coriobacteriales</taxon>
        <taxon>Coriobacteriaceae</taxon>
        <taxon>Collinsella</taxon>
    </lineage>
</organism>
<evidence type="ECO:0000256" key="1">
    <source>
        <dbReference type="ARBA" id="ARBA00022737"/>
    </source>
</evidence>
<keyword evidence="2" id="KW-0805">Transcription regulation</keyword>
<dbReference type="Pfam" id="PF03123">
    <property type="entry name" value="CAT_RBD"/>
    <property type="match status" value="1"/>
</dbReference>